<proteinExistence type="predicted"/>
<protein>
    <submittedName>
        <fullName evidence="1">Uncharacterized protein</fullName>
    </submittedName>
</protein>
<sequence>MSLLTIVQQACRSPGIGLPAPTAVATSSDESILQFLTVANEEGQELSRRTPAWTALQVEATFTTLATVSQGSMATIAPNCNYIINDTIWDRDLRRPVFGPLTPQFWQQQVSQLMTGPWSQFRVQRGLLEFYPAPTAGHTCAFEYITKAWCTDFTGATEKTLFSADDDVSLLDEYLMQLGVVWRWKQGKGLDYAEDYAKYERAVTDAMGRDGSKPILNLGQVRYDIYPGILVPSGSWPV</sequence>
<reference evidence="1" key="1">
    <citation type="submission" date="2020-05" db="EMBL/GenBank/DDBJ databases">
        <authorList>
            <person name="Chiriac C."/>
            <person name="Salcher M."/>
            <person name="Ghai R."/>
            <person name="Kavagutti S V."/>
        </authorList>
    </citation>
    <scope>NUCLEOTIDE SEQUENCE</scope>
</reference>
<evidence type="ECO:0000313" key="1">
    <source>
        <dbReference type="EMBL" id="CAB4188158.1"/>
    </source>
</evidence>
<gene>
    <name evidence="1" type="ORF">UFOVP1165_51</name>
</gene>
<dbReference type="EMBL" id="LR797120">
    <property type="protein sequence ID" value="CAB4188158.1"/>
    <property type="molecule type" value="Genomic_DNA"/>
</dbReference>
<name>A0A6J5R3K3_9CAUD</name>
<organism evidence="1">
    <name type="scientific">uncultured Caudovirales phage</name>
    <dbReference type="NCBI Taxonomy" id="2100421"/>
    <lineage>
        <taxon>Viruses</taxon>
        <taxon>Duplodnaviria</taxon>
        <taxon>Heunggongvirae</taxon>
        <taxon>Uroviricota</taxon>
        <taxon>Caudoviricetes</taxon>
        <taxon>Peduoviridae</taxon>
        <taxon>Maltschvirus</taxon>
        <taxon>Maltschvirus maltsch</taxon>
    </lineage>
</organism>
<accession>A0A6J5R3K3</accession>